<dbReference type="InterPro" id="IPR043205">
    <property type="entry name" value="CYB561/CYBRD1-like"/>
</dbReference>
<dbReference type="AlphaFoldDB" id="A0A4Y7JG22"/>
<dbReference type="Gramene" id="RZC59747">
    <property type="protein sequence ID" value="RZC59747"/>
    <property type="gene ID" value="C5167_007040"/>
</dbReference>
<dbReference type="STRING" id="3469.A0A4Y7JG22"/>
<dbReference type="Gene3D" id="1.20.120.1770">
    <property type="match status" value="1"/>
</dbReference>
<gene>
    <name evidence="3" type="ORF">C5167_007040</name>
</gene>
<reference evidence="3 4" key="1">
    <citation type="journal article" date="2018" name="Science">
        <title>The opium poppy genome and morphinan production.</title>
        <authorList>
            <person name="Guo L."/>
            <person name="Winzer T."/>
            <person name="Yang X."/>
            <person name="Li Y."/>
            <person name="Ning Z."/>
            <person name="He Z."/>
            <person name="Teodor R."/>
            <person name="Lu Y."/>
            <person name="Bowser T.A."/>
            <person name="Graham I.A."/>
            <person name="Ye K."/>
        </authorList>
    </citation>
    <scope>NUCLEOTIDE SEQUENCE [LARGE SCALE GENOMIC DNA]</scope>
    <source>
        <strain evidence="4">cv. HN1</strain>
        <tissue evidence="3">Leaves</tissue>
    </source>
</reference>
<protein>
    <submittedName>
        <fullName evidence="3">Uncharacterized protein</fullName>
    </submittedName>
</protein>
<evidence type="ECO:0000313" key="3">
    <source>
        <dbReference type="EMBL" id="RZC59747.1"/>
    </source>
</evidence>
<dbReference type="GO" id="GO:0016491">
    <property type="term" value="F:oxidoreductase activity"/>
    <property type="evidence" value="ECO:0007669"/>
    <property type="project" value="InterPro"/>
</dbReference>
<dbReference type="PANTHER" id="PTHR10106">
    <property type="entry name" value="CYTOCHROME B561-RELATED"/>
    <property type="match status" value="1"/>
</dbReference>
<dbReference type="EMBL" id="CM010718">
    <property type="protein sequence ID" value="RZC59747.1"/>
    <property type="molecule type" value="Genomic_DNA"/>
</dbReference>
<keyword evidence="2" id="KW-0812">Transmembrane</keyword>
<accession>A0A4Y7JG22</accession>
<evidence type="ECO:0000256" key="1">
    <source>
        <dbReference type="ARBA" id="ARBA00001970"/>
    </source>
</evidence>
<evidence type="ECO:0000313" key="4">
    <source>
        <dbReference type="Proteomes" id="UP000316621"/>
    </source>
</evidence>
<keyword evidence="2" id="KW-1133">Transmembrane helix</keyword>
<feature type="transmembrane region" description="Helical" evidence="2">
    <location>
        <begin position="20"/>
        <end position="39"/>
    </location>
</feature>
<sequence length="107" mass="11564">METSNKATASPSSTSSNLIVFARLSGLLVAVLVLVWGLSCRSNFLSHTSSTHNAHIYSVLHYYLVMVIAILVHKWCPGSRNLKKLVHLTMQGVALASGALGIRANFI</sequence>
<keyword evidence="2" id="KW-0472">Membrane</keyword>
<dbReference type="Proteomes" id="UP000316621">
    <property type="component" value="Chromosome 4"/>
</dbReference>
<evidence type="ECO:0000256" key="2">
    <source>
        <dbReference type="SAM" id="Phobius"/>
    </source>
</evidence>
<keyword evidence="4" id="KW-1185">Reference proteome</keyword>
<feature type="transmembrane region" description="Helical" evidence="2">
    <location>
        <begin position="54"/>
        <end position="73"/>
    </location>
</feature>
<name>A0A4Y7JG22_PAPSO</name>
<dbReference type="PANTHER" id="PTHR10106:SF41">
    <property type="entry name" value="TRANSMEMBRANE ASCORBATE FERRIREDUCTASE 4-RELATED"/>
    <property type="match status" value="1"/>
</dbReference>
<proteinExistence type="predicted"/>
<organism evidence="3 4">
    <name type="scientific">Papaver somniferum</name>
    <name type="common">Opium poppy</name>
    <dbReference type="NCBI Taxonomy" id="3469"/>
    <lineage>
        <taxon>Eukaryota</taxon>
        <taxon>Viridiplantae</taxon>
        <taxon>Streptophyta</taxon>
        <taxon>Embryophyta</taxon>
        <taxon>Tracheophyta</taxon>
        <taxon>Spermatophyta</taxon>
        <taxon>Magnoliopsida</taxon>
        <taxon>Ranunculales</taxon>
        <taxon>Papaveraceae</taxon>
        <taxon>Papaveroideae</taxon>
        <taxon>Papaver</taxon>
    </lineage>
</organism>
<comment type="cofactor">
    <cofactor evidence="1">
        <name>heme b</name>
        <dbReference type="ChEBI" id="CHEBI:60344"/>
    </cofactor>
</comment>